<dbReference type="InterPro" id="IPR029472">
    <property type="entry name" value="Copia-like_N"/>
</dbReference>
<evidence type="ECO:0000313" key="4">
    <source>
        <dbReference type="Proteomes" id="UP000250235"/>
    </source>
</evidence>
<dbReference type="OrthoDB" id="5544992at2759"/>
<keyword evidence="4" id="KW-1185">Reference proteome</keyword>
<sequence length="398" mass="44703">MLIALSVKNKIGFIDGSIAQPDSSDPVLLNSWHRNNNIVISWILNSVSKEISASIIFAESAALIWLDLKDRFQQSNGPRIFQLRRELMNLAQEQLSVSHYFTKLKGLWDELSNFRPNCTCEKCTCGGVKELTAHHQMEYVMAFLMGLNDTYAQIRGQLLLLDPLPPINKVFSLISQEERQRTIGPQPTNNGQTMAFAVKGDSNRKNVATTAMKQSRGSRRDNNNRPFCTECHIHGHTVDTCYKIHGYPPGYQHRQQQNASNRHTVNVNQVSVPHNAHPNTDGNTALQELNSAQCQQLIRMLTNHLMNANDTSQKIADIEKTADTSNYHGTGTCFICCNGFSIILLQGTGFLILVHLGISAQIFMPSNPCGLYLMLPLHYLITIKFQWNSVVMSKLVHV</sequence>
<feature type="domain" description="Retrotransposon Copia-like N-terminal" evidence="2">
    <location>
        <begin position="1"/>
        <end position="22"/>
    </location>
</feature>
<gene>
    <name evidence="3" type="ORF">F511_06345</name>
</gene>
<protein>
    <recommendedName>
        <fullName evidence="2">Retrotransposon Copia-like N-terminal domain-containing protein</fullName>
    </recommendedName>
</protein>
<name>A0A2Z7AXW3_9LAMI</name>
<dbReference type="Pfam" id="PF14244">
    <property type="entry name" value="Retrotran_gag_3"/>
    <property type="match status" value="1"/>
</dbReference>
<dbReference type="PANTHER" id="PTHR37610">
    <property type="entry name" value="CCHC-TYPE DOMAIN-CONTAINING PROTEIN"/>
    <property type="match status" value="1"/>
</dbReference>
<proteinExistence type="predicted"/>
<reference evidence="3 4" key="1">
    <citation type="journal article" date="2015" name="Proc. Natl. Acad. Sci. U.S.A.">
        <title>The resurrection genome of Boea hygrometrica: A blueprint for survival of dehydration.</title>
        <authorList>
            <person name="Xiao L."/>
            <person name="Yang G."/>
            <person name="Zhang L."/>
            <person name="Yang X."/>
            <person name="Zhao S."/>
            <person name="Ji Z."/>
            <person name="Zhou Q."/>
            <person name="Hu M."/>
            <person name="Wang Y."/>
            <person name="Chen M."/>
            <person name="Xu Y."/>
            <person name="Jin H."/>
            <person name="Xiao X."/>
            <person name="Hu G."/>
            <person name="Bao F."/>
            <person name="Hu Y."/>
            <person name="Wan P."/>
            <person name="Li L."/>
            <person name="Deng X."/>
            <person name="Kuang T."/>
            <person name="Xiang C."/>
            <person name="Zhu J.K."/>
            <person name="Oliver M.J."/>
            <person name="He Y."/>
        </authorList>
    </citation>
    <scope>NUCLEOTIDE SEQUENCE [LARGE SCALE GENOMIC DNA]</scope>
    <source>
        <strain evidence="4">cv. XS01</strain>
    </source>
</reference>
<evidence type="ECO:0000256" key="1">
    <source>
        <dbReference type="SAM" id="MobiDB-lite"/>
    </source>
</evidence>
<feature type="region of interest" description="Disordered" evidence="1">
    <location>
        <begin position="203"/>
        <end position="225"/>
    </location>
</feature>
<dbReference type="EMBL" id="KV011785">
    <property type="protein sequence ID" value="KZV26178.1"/>
    <property type="molecule type" value="Genomic_DNA"/>
</dbReference>
<dbReference type="AlphaFoldDB" id="A0A2Z7AXW3"/>
<evidence type="ECO:0000313" key="3">
    <source>
        <dbReference type="EMBL" id="KZV26178.1"/>
    </source>
</evidence>
<feature type="compositionally biased region" description="Polar residues" evidence="1">
    <location>
        <begin position="205"/>
        <end position="215"/>
    </location>
</feature>
<dbReference type="PANTHER" id="PTHR37610:SF81">
    <property type="entry name" value="RETROTRANSPOSON COPIA-LIKE N-TERMINAL DOMAIN-CONTAINING PROTEIN"/>
    <property type="match status" value="1"/>
</dbReference>
<accession>A0A2Z7AXW3</accession>
<organism evidence="3 4">
    <name type="scientific">Dorcoceras hygrometricum</name>
    <dbReference type="NCBI Taxonomy" id="472368"/>
    <lineage>
        <taxon>Eukaryota</taxon>
        <taxon>Viridiplantae</taxon>
        <taxon>Streptophyta</taxon>
        <taxon>Embryophyta</taxon>
        <taxon>Tracheophyta</taxon>
        <taxon>Spermatophyta</taxon>
        <taxon>Magnoliopsida</taxon>
        <taxon>eudicotyledons</taxon>
        <taxon>Gunneridae</taxon>
        <taxon>Pentapetalae</taxon>
        <taxon>asterids</taxon>
        <taxon>lamiids</taxon>
        <taxon>Lamiales</taxon>
        <taxon>Gesneriaceae</taxon>
        <taxon>Didymocarpoideae</taxon>
        <taxon>Trichosporeae</taxon>
        <taxon>Loxocarpinae</taxon>
        <taxon>Dorcoceras</taxon>
    </lineage>
</organism>
<dbReference type="Proteomes" id="UP000250235">
    <property type="component" value="Unassembled WGS sequence"/>
</dbReference>
<evidence type="ECO:0000259" key="2">
    <source>
        <dbReference type="Pfam" id="PF14244"/>
    </source>
</evidence>
<dbReference type="Pfam" id="PF14223">
    <property type="entry name" value="Retrotran_gag_2"/>
    <property type="match status" value="1"/>
</dbReference>